<proteinExistence type="predicted"/>
<dbReference type="InParanoid" id="K7LLP4"/>
<name>K7LLP4_SOYBN</name>
<dbReference type="Gramene" id="KRH35865">
    <property type="protein sequence ID" value="KRH35865"/>
    <property type="gene ID" value="GLYMA_10G269200"/>
</dbReference>
<gene>
    <name evidence="1" type="ORF">GLYMA_10G269200</name>
</gene>
<keyword evidence="3" id="KW-1185">Reference proteome</keyword>
<reference evidence="2" key="2">
    <citation type="submission" date="2018-02" db="UniProtKB">
        <authorList>
            <consortium name="EnsemblPlants"/>
        </authorList>
    </citation>
    <scope>IDENTIFICATION</scope>
    <source>
        <strain evidence="2">Williams 82</strain>
    </source>
</reference>
<dbReference type="Proteomes" id="UP000008827">
    <property type="component" value="Chromosome 10"/>
</dbReference>
<evidence type="ECO:0000313" key="1">
    <source>
        <dbReference type="EMBL" id="KRH35865.1"/>
    </source>
</evidence>
<dbReference type="PaxDb" id="3847-GLYMA10G41520.1"/>
<evidence type="ECO:0000313" key="3">
    <source>
        <dbReference type="Proteomes" id="UP000008827"/>
    </source>
</evidence>
<reference evidence="1 2" key="1">
    <citation type="journal article" date="2010" name="Nature">
        <title>Genome sequence of the palaeopolyploid soybean.</title>
        <authorList>
            <person name="Schmutz J."/>
            <person name="Cannon S.B."/>
            <person name="Schlueter J."/>
            <person name="Ma J."/>
            <person name="Mitros T."/>
            <person name="Nelson W."/>
            <person name="Hyten D.L."/>
            <person name="Song Q."/>
            <person name="Thelen J.J."/>
            <person name="Cheng J."/>
            <person name="Xu D."/>
            <person name="Hellsten U."/>
            <person name="May G.D."/>
            <person name="Yu Y."/>
            <person name="Sakurai T."/>
            <person name="Umezawa T."/>
            <person name="Bhattacharyya M.K."/>
            <person name="Sandhu D."/>
            <person name="Valliyodan B."/>
            <person name="Lindquist E."/>
            <person name="Peto M."/>
            <person name="Grant D."/>
            <person name="Shu S."/>
            <person name="Goodstein D."/>
            <person name="Barry K."/>
            <person name="Futrell-Griggs M."/>
            <person name="Abernathy B."/>
            <person name="Du J."/>
            <person name="Tian Z."/>
            <person name="Zhu L."/>
            <person name="Gill N."/>
            <person name="Joshi T."/>
            <person name="Libault M."/>
            <person name="Sethuraman A."/>
            <person name="Zhang X.-C."/>
            <person name="Shinozaki K."/>
            <person name="Nguyen H.T."/>
            <person name="Wing R.A."/>
            <person name="Cregan P."/>
            <person name="Specht J."/>
            <person name="Grimwood J."/>
            <person name="Rokhsar D."/>
            <person name="Stacey G."/>
            <person name="Shoemaker R.C."/>
            <person name="Jackson S.A."/>
        </authorList>
    </citation>
    <scope>NUCLEOTIDE SEQUENCE [LARGE SCALE GENOMIC DNA]</scope>
    <source>
        <strain evidence="2">cv. Williams 82</strain>
        <tissue evidence="1">Callus</tissue>
    </source>
</reference>
<dbReference type="AlphaFoldDB" id="K7LLP4"/>
<organism evidence="1">
    <name type="scientific">Glycine max</name>
    <name type="common">Soybean</name>
    <name type="synonym">Glycine hispida</name>
    <dbReference type="NCBI Taxonomy" id="3847"/>
    <lineage>
        <taxon>Eukaryota</taxon>
        <taxon>Viridiplantae</taxon>
        <taxon>Streptophyta</taxon>
        <taxon>Embryophyta</taxon>
        <taxon>Tracheophyta</taxon>
        <taxon>Spermatophyta</taxon>
        <taxon>Magnoliopsida</taxon>
        <taxon>eudicotyledons</taxon>
        <taxon>Gunneridae</taxon>
        <taxon>Pentapetalae</taxon>
        <taxon>rosids</taxon>
        <taxon>fabids</taxon>
        <taxon>Fabales</taxon>
        <taxon>Fabaceae</taxon>
        <taxon>Papilionoideae</taxon>
        <taxon>50 kb inversion clade</taxon>
        <taxon>NPAAA clade</taxon>
        <taxon>indigoferoid/millettioid clade</taxon>
        <taxon>Phaseoleae</taxon>
        <taxon>Glycine</taxon>
        <taxon>Glycine subgen. Soja</taxon>
    </lineage>
</organism>
<dbReference type="HOGENOM" id="CLU_2927239_0_0_1"/>
<dbReference type="EnsemblPlants" id="KRH35865">
    <property type="protein sequence ID" value="KRH35865"/>
    <property type="gene ID" value="GLYMA_10G269200"/>
</dbReference>
<dbReference type="ExpressionAtlas" id="K7LLP4">
    <property type="expression patterns" value="baseline and differential"/>
</dbReference>
<reference evidence="1" key="3">
    <citation type="submission" date="2018-07" db="EMBL/GenBank/DDBJ databases">
        <title>WGS assembly of Glycine max.</title>
        <authorList>
            <person name="Schmutz J."/>
            <person name="Cannon S."/>
            <person name="Schlueter J."/>
            <person name="Ma J."/>
            <person name="Mitros T."/>
            <person name="Nelson W."/>
            <person name="Hyten D."/>
            <person name="Song Q."/>
            <person name="Thelen J."/>
            <person name="Cheng J."/>
            <person name="Xu D."/>
            <person name="Hellsten U."/>
            <person name="May G."/>
            <person name="Yu Y."/>
            <person name="Sakurai T."/>
            <person name="Umezawa T."/>
            <person name="Bhattacharyya M."/>
            <person name="Sandhu D."/>
            <person name="Valliyodan B."/>
            <person name="Lindquist E."/>
            <person name="Peto M."/>
            <person name="Grant D."/>
            <person name="Shu S."/>
            <person name="Goodstein D."/>
            <person name="Barry K."/>
            <person name="Futrell-Griggs M."/>
            <person name="Abernathy B."/>
            <person name="Du J."/>
            <person name="Tian Z."/>
            <person name="Zhu L."/>
            <person name="Gill N."/>
            <person name="Joshi T."/>
            <person name="Libault M."/>
            <person name="Sethuraman A."/>
            <person name="Zhang X."/>
            <person name="Shinozaki K."/>
            <person name="Nguyen H."/>
            <person name="Wing R."/>
            <person name="Cregan P."/>
            <person name="Specht J."/>
            <person name="Grimwood J."/>
            <person name="Rokhsar D."/>
            <person name="Stacey G."/>
            <person name="Shoemaker R."/>
            <person name="Jackson S."/>
        </authorList>
    </citation>
    <scope>NUCLEOTIDE SEQUENCE</scope>
    <source>
        <tissue evidence="1">Callus</tissue>
    </source>
</reference>
<sequence length="61" mass="6897">MGGSVKDNSVSMINCCVVYSFADSTHSYDFLWFLSFHSPLRSPQSVMVMVSTFLLHIIHLL</sequence>
<accession>K7LLP4</accession>
<protein>
    <submittedName>
        <fullName evidence="1 2">Uncharacterized protein</fullName>
    </submittedName>
</protein>
<evidence type="ECO:0000313" key="2">
    <source>
        <dbReference type="EnsemblPlants" id="KRH35865"/>
    </source>
</evidence>
<dbReference type="OrthoDB" id="10382126at2759"/>
<dbReference type="EMBL" id="CM000843">
    <property type="protein sequence ID" value="KRH35865.1"/>
    <property type="molecule type" value="Genomic_DNA"/>
</dbReference>